<feature type="non-terminal residue" evidence="6">
    <location>
        <position position="334"/>
    </location>
</feature>
<protein>
    <recommendedName>
        <fullName evidence="5">AP-4 complex accessory subunit Tepsin VHS/ENTH-like domain-containing protein</fullName>
    </recommendedName>
</protein>
<comment type="subcellular location">
    <subcellularLocation>
        <location evidence="1">Cytoplasmic vesicle</location>
    </subcellularLocation>
    <subcellularLocation>
        <location evidence="2">Golgi apparatus</location>
    </subcellularLocation>
</comment>
<dbReference type="GO" id="GO:0031410">
    <property type="term" value="C:cytoplasmic vesicle"/>
    <property type="evidence" value="ECO:0007669"/>
    <property type="project" value="UniProtKB-SubCell"/>
</dbReference>
<dbReference type="AlphaFoldDB" id="A7SYF3"/>
<organism evidence="6 7">
    <name type="scientific">Nematostella vectensis</name>
    <name type="common">Starlet sea anemone</name>
    <dbReference type="NCBI Taxonomy" id="45351"/>
    <lineage>
        <taxon>Eukaryota</taxon>
        <taxon>Metazoa</taxon>
        <taxon>Cnidaria</taxon>
        <taxon>Anthozoa</taxon>
        <taxon>Hexacorallia</taxon>
        <taxon>Actiniaria</taxon>
        <taxon>Edwardsiidae</taxon>
        <taxon>Nematostella</taxon>
    </lineage>
</organism>
<dbReference type="EMBL" id="DS469919">
    <property type="protein sequence ID" value="EDO31266.1"/>
    <property type="molecule type" value="Genomic_DNA"/>
</dbReference>
<dbReference type="InterPro" id="IPR058028">
    <property type="entry name" value="Tepsin_VHS/ENTH-like"/>
</dbReference>
<evidence type="ECO:0000313" key="6">
    <source>
        <dbReference type="EMBL" id="EDO31266.1"/>
    </source>
</evidence>
<accession>A7SYF3</accession>
<keyword evidence="7" id="KW-1185">Reference proteome</keyword>
<feature type="domain" description="AP-4 complex accessory subunit Tepsin VHS/ENTH-like" evidence="5">
    <location>
        <begin position="235"/>
        <end position="334"/>
    </location>
</feature>
<keyword evidence="4" id="KW-0968">Cytoplasmic vesicle</keyword>
<dbReference type="Gene3D" id="1.25.40.90">
    <property type="match status" value="1"/>
</dbReference>
<dbReference type="Proteomes" id="UP000001593">
    <property type="component" value="Unassembled WGS sequence"/>
</dbReference>
<dbReference type="PANTHER" id="PTHR21514:SF0">
    <property type="entry name" value="AP-4 COMPLEX ACCESSORY SUBUNIT TEPSIN"/>
    <property type="match status" value="1"/>
</dbReference>
<dbReference type="eggNOG" id="ENOG502QV38">
    <property type="taxonomic scope" value="Eukaryota"/>
</dbReference>
<dbReference type="CDD" id="cd03572">
    <property type="entry name" value="ENTH_like_Tepsin"/>
    <property type="match status" value="1"/>
</dbReference>
<evidence type="ECO:0000256" key="2">
    <source>
        <dbReference type="ARBA" id="ARBA00004555"/>
    </source>
</evidence>
<dbReference type="GO" id="GO:0005794">
    <property type="term" value="C:Golgi apparatus"/>
    <property type="evidence" value="ECO:0007669"/>
    <property type="project" value="UniProtKB-SubCell"/>
</dbReference>
<keyword evidence="3" id="KW-0333">Golgi apparatus</keyword>
<evidence type="ECO:0000256" key="1">
    <source>
        <dbReference type="ARBA" id="ARBA00004541"/>
    </source>
</evidence>
<evidence type="ECO:0000256" key="3">
    <source>
        <dbReference type="ARBA" id="ARBA00023034"/>
    </source>
</evidence>
<evidence type="ECO:0000313" key="7">
    <source>
        <dbReference type="Proteomes" id="UP000001593"/>
    </source>
</evidence>
<sequence length="334" mass="36886">MPKLQLQTIVLNSLSLELTSESIASCQSLLAFLNDRLKKHSPLIKYKVLRIMMYVSAHGESEFRSGLRHKSSLIRDSCSFTGPLDPLHGDALNKKVRTVAAELIELLFNIENPQASSHSFTLTGPSGRKMEGFGNTPIQDNNKETLMDSMTKHLPSLDRILGYTASKEGMEYRDSTTSGGIATSNVQFVNYGDLSTATPDAWSANGYRASGGIADDSFYEDNNIDNEESYDFSPENRLVNDITAEGGIRAIPSRESLITFTNRCKLLDVERIVILLNGKLSELSTEVQMKSLCVLEHLLKTTLLSIPNMILQHCPGLQELVSSETGNLHTKAKK</sequence>
<reference evidence="6 7" key="1">
    <citation type="journal article" date="2007" name="Science">
        <title>Sea anemone genome reveals ancestral eumetazoan gene repertoire and genomic organization.</title>
        <authorList>
            <person name="Putnam N.H."/>
            <person name="Srivastava M."/>
            <person name="Hellsten U."/>
            <person name="Dirks B."/>
            <person name="Chapman J."/>
            <person name="Salamov A."/>
            <person name="Terry A."/>
            <person name="Shapiro H."/>
            <person name="Lindquist E."/>
            <person name="Kapitonov V.V."/>
            <person name="Jurka J."/>
            <person name="Genikhovich G."/>
            <person name="Grigoriev I.V."/>
            <person name="Lucas S.M."/>
            <person name="Steele R.E."/>
            <person name="Finnerty J.R."/>
            <person name="Technau U."/>
            <person name="Martindale M.Q."/>
            <person name="Rokhsar D.S."/>
        </authorList>
    </citation>
    <scope>NUCLEOTIDE SEQUENCE [LARGE SCALE GENOMIC DNA]</scope>
    <source>
        <strain evidence="7">CH2 X CH6</strain>
    </source>
</reference>
<dbReference type="InterPro" id="IPR035802">
    <property type="entry name" value="ENTH/VHS_tepsin"/>
</dbReference>
<dbReference type="Pfam" id="PF25827">
    <property type="entry name" value="TVHS-like"/>
    <property type="match status" value="1"/>
</dbReference>
<proteinExistence type="predicted"/>
<dbReference type="InterPro" id="IPR008942">
    <property type="entry name" value="ENTH_VHS"/>
</dbReference>
<dbReference type="PhylomeDB" id="A7SYF3"/>
<dbReference type="HOGENOM" id="CLU_030958_0_0_1"/>
<dbReference type="OMA" id="TENCERS"/>
<evidence type="ECO:0000259" key="5">
    <source>
        <dbReference type="Pfam" id="PF25827"/>
    </source>
</evidence>
<dbReference type="PANTHER" id="PTHR21514">
    <property type="entry name" value="AP-4 COMPLEX ACCESSORY SUBUNIT TEPSIN"/>
    <property type="match status" value="1"/>
</dbReference>
<dbReference type="InterPro" id="IPR039273">
    <property type="entry name" value="TEPSIN"/>
</dbReference>
<evidence type="ECO:0000256" key="4">
    <source>
        <dbReference type="ARBA" id="ARBA00023329"/>
    </source>
</evidence>
<dbReference type="InParanoid" id="A7SYF3"/>
<gene>
    <name evidence="6" type="ORF">NEMVEDRAFT_v1g219473</name>
</gene>
<dbReference type="STRING" id="45351.A7SYF3"/>
<name>A7SYF3_NEMVE</name>